<evidence type="ECO:0000256" key="4">
    <source>
        <dbReference type="ARBA" id="ARBA00023163"/>
    </source>
</evidence>
<dbReference type="Gramene" id="OIT19060">
    <property type="protein sequence ID" value="OIT19060"/>
    <property type="gene ID" value="A4A49_57800"/>
</dbReference>
<evidence type="ECO:0000256" key="6">
    <source>
        <dbReference type="RuleBase" id="RU367155"/>
    </source>
</evidence>
<keyword evidence="3 6" id="KW-0238">DNA-binding</keyword>
<dbReference type="GO" id="GO:0003677">
    <property type="term" value="F:DNA binding"/>
    <property type="evidence" value="ECO:0007669"/>
    <property type="project" value="UniProtKB-KW"/>
</dbReference>
<dbReference type="InterPro" id="IPR001289">
    <property type="entry name" value="NFYA"/>
</dbReference>
<dbReference type="STRING" id="49451.A0A1J6ICX7"/>
<dbReference type="GO" id="GO:0005634">
    <property type="term" value="C:nucleus"/>
    <property type="evidence" value="ECO:0007669"/>
    <property type="project" value="UniProtKB-SubCell"/>
</dbReference>
<keyword evidence="4 6" id="KW-0804">Transcription</keyword>
<keyword evidence="2 6" id="KW-0805">Transcription regulation</keyword>
<dbReference type="SMART" id="SM00521">
    <property type="entry name" value="CBF"/>
    <property type="match status" value="1"/>
</dbReference>
<name>A0A1J6ICX7_NICAT</name>
<dbReference type="PANTHER" id="PTHR12632">
    <property type="entry name" value="TRANSCRIPTION FACTOR NF-Y ALPHA-RELATED"/>
    <property type="match status" value="1"/>
</dbReference>
<comment type="function">
    <text evidence="6">Component of the sequence-specific heterotrimeric transcription factor (NF-Y) which specifically recognizes a 5'-CCAAT-3' box motif found in the promoters of its target genes.</text>
</comment>
<dbReference type="PROSITE" id="PS51152">
    <property type="entry name" value="NFYA_HAP2_2"/>
    <property type="match status" value="1"/>
</dbReference>
<evidence type="ECO:0000256" key="2">
    <source>
        <dbReference type="ARBA" id="ARBA00023015"/>
    </source>
</evidence>
<comment type="subcellular location">
    <subcellularLocation>
        <location evidence="1 6">Nucleus</location>
    </subcellularLocation>
</comment>
<evidence type="ECO:0000256" key="3">
    <source>
        <dbReference type="ARBA" id="ARBA00023125"/>
    </source>
</evidence>
<protein>
    <recommendedName>
        <fullName evidence="6">Nuclear transcription factor Y subunit</fullName>
    </recommendedName>
</protein>
<dbReference type="EMBL" id="MJEQ01037188">
    <property type="protein sequence ID" value="OIT02782.1"/>
    <property type="molecule type" value="Genomic_DNA"/>
</dbReference>
<comment type="subunit">
    <text evidence="6">Heterotrimer.</text>
</comment>
<dbReference type="GO" id="GO:0003700">
    <property type="term" value="F:DNA-binding transcription factor activity"/>
    <property type="evidence" value="ECO:0007669"/>
    <property type="project" value="UniProtKB-UniRule"/>
</dbReference>
<evidence type="ECO:0000256" key="1">
    <source>
        <dbReference type="ARBA" id="ARBA00004123"/>
    </source>
</evidence>
<proteinExistence type="inferred from homology"/>
<dbReference type="EMBL" id="MJEQ01011138">
    <property type="protein sequence ID" value="OIT19060.1"/>
    <property type="molecule type" value="Genomic_DNA"/>
</dbReference>
<gene>
    <name evidence="8" type="primary">NFYA5_0</name>
    <name evidence="9" type="synonym">NFYA5_1</name>
    <name evidence="8" type="ORF">A4A49_24738</name>
    <name evidence="9" type="ORF">A4A49_57800</name>
</gene>
<comment type="similarity">
    <text evidence="6">Belongs to the NFYA/HAP2 subunit family.</text>
</comment>
<keyword evidence="10" id="KW-1185">Reference proteome</keyword>
<dbReference type="Proteomes" id="UP000187609">
    <property type="component" value="Unassembled WGS sequence"/>
</dbReference>
<feature type="region of interest" description="Disordered" evidence="7">
    <location>
        <begin position="90"/>
        <end position="126"/>
    </location>
</feature>
<evidence type="ECO:0000313" key="9">
    <source>
        <dbReference type="EMBL" id="OIT19060.1"/>
    </source>
</evidence>
<keyword evidence="5 6" id="KW-0539">Nucleus</keyword>
<dbReference type="AlphaFoldDB" id="A0A1J6ICX7"/>
<reference evidence="8 10" key="1">
    <citation type="submission" date="2016-11" db="EMBL/GenBank/DDBJ databases">
        <title>The genome of Nicotiana attenuata.</title>
        <authorList>
            <person name="Xu S."/>
            <person name="Brockmoeller T."/>
            <person name="Gaquerel E."/>
            <person name="Navarro A."/>
            <person name="Kuhl H."/>
            <person name="Gase K."/>
            <person name="Ling Z."/>
            <person name="Zhou W."/>
            <person name="Kreitzer C."/>
            <person name="Stanke M."/>
            <person name="Tang H."/>
            <person name="Lyons E."/>
            <person name="Pandey P."/>
            <person name="Pandey S.P."/>
            <person name="Timmermann B."/>
            <person name="Baldwin I.T."/>
        </authorList>
    </citation>
    <scope>NUCLEOTIDE SEQUENCE [LARGE SCALE GENOMIC DNA]</scope>
    <source>
        <strain evidence="10">cv. UT</strain>
        <strain evidence="8">UT</strain>
        <tissue evidence="8">Leaves</tissue>
    </source>
</reference>
<evidence type="ECO:0000313" key="8">
    <source>
        <dbReference type="EMBL" id="OIT02782.1"/>
    </source>
</evidence>
<dbReference type="Gramene" id="OIT02782">
    <property type="protein sequence ID" value="OIT02782"/>
    <property type="gene ID" value="A4A49_24738"/>
</dbReference>
<dbReference type="SMR" id="A0A1J6ICX7"/>
<accession>A0A1J6ICX7</accession>
<evidence type="ECO:0000256" key="7">
    <source>
        <dbReference type="SAM" id="MobiDB-lite"/>
    </source>
</evidence>
<evidence type="ECO:0000256" key="5">
    <source>
        <dbReference type="ARBA" id="ARBA00023242"/>
    </source>
</evidence>
<comment type="caution">
    <text evidence="8">The sequence shown here is derived from an EMBL/GenBank/DDBJ whole genome shotgun (WGS) entry which is preliminary data.</text>
</comment>
<sequence>MLGPISARVPLPLDYQQDEPIFVNAKQYQATVRRREYRAKLEAQNKLSKGRKVRVPNVSAWLEDLVESGSPDVTNVQGTPVSDALQLNRQIMESQSYSTPTCSGISNGSNCDDMDQQQPLNYSAFA</sequence>
<organism evidence="8 10">
    <name type="scientific">Nicotiana attenuata</name>
    <name type="common">Coyote tobacco</name>
    <dbReference type="NCBI Taxonomy" id="49451"/>
    <lineage>
        <taxon>Eukaryota</taxon>
        <taxon>Viridiplantae</taxon>
        <taxon>Streptophyta</taxon>
        <taxon>Embryophyta</taxon>
        <taxon>Tracheophyta</taxon>
        <taxon>Spermatophyta</taxon>
        <taxon>Magnoliopsida</taxon>
        <taxon>eudicotyledons</taxon>
        <taxon>Gunneridae</taxon>
        <taxon>Pentapetalae</taxon>
        <taxon>asterids</taxon>
        <taxon>lamiids</taxon>
        <taxon>Solanales</taxon>
        <taxon>Solanaceae</taxon>
        <taxon>Nicotianoideae</taxon>
        <taxon>Nicotianeae</taxon>
        <taxon>Nicotiana</taxon>
    </lineage>
</organism>
<dbReference type="Gene3D" id="6.10.250.2430">
    <property type="match status" value="1"/>
</dbReference>
<evidence type="ECO:0000313" key="10">
    <source>
        <dbReference type="Proteomes" id="UP000187609"/>
    </source>
</evidence>
<dbReference type="Pfam" id="PF02045">
    <property type="entry name" value="CBFB_NFYA"/>
    <property type="match status" value="1"/>
</dbReference>